<sequence length="233" mass="25604">MDSTSDPFSPIRPDDALCCSVIDGDLPGIEDDILSLIAKNPIAGLTRAITLAIRMKNVSAFSLLLKHAEVDDDIAEAAAQTEDPDIFQVILDHNWPIDRNLRRRSIPSLLIFSVCNVVFLDWLLQKGADPNAISILNETALSFAIREGTLSAVKRLLVAGTDVFRGDLFHAAASRECSSDVTLIVDLLVERGVPLDTYEFDNDIAKPLRYGYKSGTALHVACEKHNYHAVRAF</sequence>
<dbReference type="EMBL" id="CAVMBE010000023">
    <property type="protein sequence ID" value="CAK4005537.1"/>
    <property type="molecule type" value="Genomic_DNA"/>
</dbReference>
<gene>
    <name evidence="1" type="ORF">LECACI_7A004292</name>
</gene>
<organism evidence="1 2">
    <name type="scientific">Lecanosticta acicola</name>
    <dbReference type="NCBI Taxonomy" id="111012"/>
    <lineage>
        <taxon>Eukaryota</taxon>
        <taxon>Fungi</taxon>
        <taxon>Dikarya</taxon>
        <taxon>Ascomycota</taxon>
        <taxon>Pezizomycotina</taxon>
        <taxon>Dothideomycetes</taxon>
        <taxon>Dothideomycetidae</taxon>
        <taxon>Mycosphaerellales</taxon>
        <taxon>Mycosphaerellaceae</taxon>
        <taxon>Lecanosticta</taxon>
    </lineage>
</organism>
<accession>A0AAI8YYG4</accession>
<evidence type="ECO:0000313" key="2">
    <source>
        <dbReference type="Proteomes" id="UP001296104"/>
    </source>
</evidence>
<dbReference type="SUPFAM" id="SSF48403">
    <property type="entry name" value="Ankyrin repeat"/>
    <property type="match status" value="1"/>
</dbReference>
<evidence type="ECO:0000313" key="1">
    <source>
        <dbReference type="EMBL" id="CAK4005537.1"/>
    </source>
</evidence>
<reference evidence="1" key="1">
    <citation type="submission" date="2023-11" db="EMBL/GenBank/DDBJ databases">
        <authorList>
            <person name="Alioto T."/>
            <person name="Alioto T."/>
            <person name="Gomez Garrido J."/>
        </authorList>
    </citation>
    <scope>NUCLEOTIDE SEQUENCE</scope>
</reference>
<evidence type="ECO:0008006" key="3">
    <source>
        <dbReference type="Google" id="ProtNLM"/>
    </source>
</evidence>
<comment type="caution">
    <text evidence="1">The sequence shown here is derived from an EMBL/GenBank/DDBJ whole genome shotgun (WGS) entry which is preliminary data.</text>
</comment>
<keyword evidence="2" id="KW-1185">Reference proteome</keyword>
<dbReference type="Proteomes" id="UP001296104">
    <property type="component" value="Unassembled WGS sequence"/>
</dbReference>
<dbReference type="AlphaFoldDB" id="A0AAI8YYG4"/>
<dbReference type="Pfam" id="PF13637">
    <property type="entry name" value="Ank_4"/>
    <property type="match status" value="1"/>
</dbReference>
<protein>
    <recommendedName>
        <fullName evidence="3">Ankyrin repeat protein</fullName>
    </recommendedName>
</protein>
<dbReference type="InterPro" id="IPR036770">
    <property type="entry name" value="Ankyrin_rpt-contain_sf"/>
</dbReference>
<name>A0AAI8YYG4_9PEZI</name>
<dbReference type="Gene3D" id="1.25.40.20">
    <property type="entry name" value="Ankyrin repeat-containing domain"/>
    <property type="match status" value="1"/>
</dbReference>
<dbReference type="InterPro" id="IPR002110">
    <property type="entry name" value="Ankyrin_rpt"/>
</dbReference>
<proteinExistence type="predicted"/>